<dbReference type="Proteomes" id="UP000069443">
    <property type="component" value="Unassembled WGS sequence"/>
</dbReference>
<evidence type="ECO:0000313" key="7">
    <source>
        <dbReference type="Proteomes" id="UP000069443"/>
    </source>
</evidence>
<keyword evidence="3" id="KW-0378">Hydrolase</keyword>
<evidence type="ECO:0000256" key="4">
    <source>
        <dbReference type="ARBA" id="ARBA00023157"/>
    </source>
</evidence>
<protein>
    <submittedName>
        <fullName evidence="6">Cutinase</fullName>
    </submittedName>
</protein>
<keyword evidence="2" id="KW-0719">Serine esterase</keyword>
<reference evidence="7" key="2">
    <citation type="submission" date="2016-02" db="EMBL/GenBank/DDBJ databases">
        <title>Draft genome sequence of five rapidly growing Mycobacterium species.</title>
        <authorList>
            <person name="Katahira K."/>
            <person name="Gotou Y."/>
            <person name="Iida K."/>
            <person name="Ogura Y."/>
            <person name="Hayashi T."/>
        </authorList>
    </citation>
    <scope>NUCLEOTIDE SEQUENCE [LARGE SCALE GENOMIC DNA]</scope>
    <source>
        <strain evidence="7">JCM15298</strain>
    </source>
</reference>
<accession>A0A100WE97</accession>
<gene>
    <name evidence="6" type="ORF">RMCC_3970</name>
</gene>
<evidence type="ECO:0000256" key="5">
    <source>
        <dbReference type="SAM" id="SignalP"/>
    </source>
</evidence>
<comment type="caution">
    <text evidence="6">The sequence shown here is derived from an EMBL/GenBank/DDBJ whole genome shotgun (WGS) entry which is preliminary data.</text>
</comment>
<organism evidence="6 7">
    <name type="scientific">Mycolicibacterium canariasense</name>
    <name type="common">Mycobacterium canariasense</name>
    <dbReference type="NCBI Taxonomy" id="228230"/>
    <lineage>
        <taxon>Bacteria</taxon>
        <taxon>Bacillati</taxon>
        <taxon>Actinomycetota</taxon>
        <taxon>Actinomycetes</taxon>
        <taxon>Mycobacteriales</taxon>
        <taxon>Mycobacteriaceae</taxon>
        <taxon>Mycolicibacterium</taxon>
    </lineage>
</organism>
<dbReference type="InterPro" id="IPR029058">
    <property type="entry name" value="AB_hydrolase_fold"/>
</dbReference>
<dbReference type="Pfam" id="PF01083">
    <property type="entry name" value="Cutinase"/>
    <property type="match status" value="1"/>
</dbReference>
<dbReference type="SMART" id="SM01110">
    <property type="entry name" value="Cutinase"/>
    <property type="match status" value="1"/>
</dbReference>
<proteinExistence type="inferred from homology"/>
<evidence type="ECO:0000313" key="6">
    <source>
        <dbReference type="EMBL" id="GAS97004.1"/>
    </source>
</evidence>
<dbReference type="SUPFAM" id="SSF53474">
    <property type="entry name" value="alpha/beta-Hydrolases"/>
    <property type="match status" value="1"/>
</dbReference>
<dbReference type="GO" id="GO:0052689">
    <property type="term" value="F:carboxylic ester hydrolase activity"/>
    <property type="evidence" value="ECO:0007669"/>
    <property type="project" value="UniProtKB-KW"/>
</dbReference>
<feature type="signal peptide" evidence="5">
    <location>
        <begin position="1"/>
        <end position="30"/>
    </location>
</feature>
<name>A0A100WE97_MYCCR</name>
<evidence type="ECO:0000256" key="1">
    <source>
        <dbReference type="ARBA" id="ARBA00007534"/>
    </source>
</evidence>
<dbReference type="STRING" id="228230.RMCC_3970"/>
<dbReference type="Gene3D" id="3.40.50.1820">
    <property type="entry name" value="alpha/beta hydrolase"/>
    <property type="match status" value="1"/>
</dbReference>
<dbReference type="PANTHER" id="PTHR33630:SF9">
    <property type="entry name" value="CUTINASE 4"/>
    <property type="match status" value="1"/>
</dbReference>
<dbReference type="EMBL" id="BCSY01000065">
    <property type="protein sequence ID" value="GAS97004.1"/>
    <property type="molecule type" value="Genomic_DNA"/>
</dbReference>
<dbReference type="PANTHER" id="PTHR33630">
    <property type="entry name" value="CUTINASE RV1984C-RELATED-RELATED"/>
    <property type="match status" value="1"/>
</dbReference>
<evidence type="ECO:0000256" key="3">
    <source>
        <dbReference type="ARBA" id="ARBA00022801"/>
    </source>
</evidence>
<evidence type="ECO:0000256" key="2">
    <source>
        <dbReference type="ARBA" id="ARBA00022487"/>
    </source>
</evidence>
<keyword evidence="7" id="KW-1185">Reference proteome</keyword>
<reference evidence="7" key="1">
    <citation type="journal article" date="2016" name="Genome Announc.">
        <title>Draft Genome Sequences of Five Rapidly Growing Mycobacterium Species, M. thermoresistibile, M. fortuitum subsp. acetamidolyticum, M. canariasense, M. brisbanense, and M. novocastrense.</title>
        <authorList>
            <person name="Katahira K."/>
            <person name="Ogura Y."/>
            <person name="Gotoh Y."/>
            <person name="Hayashi T."/>
        </authorList>
    </citation>
    <scope>NUCLEOTIDE SEQUENCE [LARGE SCALE GENOMIC DNA]</scope>
    <source>
        <strain evidence="7">JCM15298</strain>
    </source>
</reference>
<keyword evidence="4" id="KW-1015">Disulfide bond</keyword>
<comment type="similarity">
    <text evidence="1">Belongs to the cutinase family.</text>
</comment>
<keyword evidence="5" id="KW-0732">Signal</keyword>
<feature type="chain" id="PRO_5007090100" evidence="5">
    <location>
        <begin position="31"/>
        <end position="220"/>
    </location>
</feature>
<sequence length="220" mass="21679">MNARAMAAQLIVAAALPAAMLAAVPIPVAAADDCPDVELVFARGTAEPPGMGRVGDALFAALQPMLGGRTLGAYAVNYPASYNFLTTGVGADDARGHIAWMAGQCPGTRIVLGGFSQGAAAVSMLAGVPPVGDRIGSIGSAPALDPGLAGTVAAVAVFGNPGARFGTPLSGSGQFAGRAIDLCSAGDPICSSGSRDRAAHSNYEAPPYPGQAAGFIAARV</sequence>
<dbReference type="AlphaFoldDB" id="A0A100WE97"/>
<dbReference type="InterPro" id="IPR000675">
    <property type="entry name" value="Cutinase/axe"/>
</dbReference>